<evidence type="ECO:0000256" key="1">
    <source>
        <dbReference type="PROSITE-ProRule" id="PRU00023"/>
    </source>
</evidence>
<dbReference type="PROSITE" id="PS50088">
    <property type="entry name" value="ANK_REPEAT"/>
    <property type="match status" value="1"/>
</dbReference>
<dbReference type="SMART" id="SM00248">
    <property type="entry name" value="ANK"/>
    <property type="match status" value="4"/>
</dbReference>
<keyword evidence="1" id="KW-0040">ANK repeat</keyword>
<dbReference type="PANTHER" id="PTHR24128">
    <property type="entry name" value="HOMEOBOX PROTEIN WARIAI"/>
    <property type="match status" value="1"/>
</dbReference>
<evidence type="ECO:0000259" key="4">
    <source>
        <dbReference type="Pfam" id="PF13962"/>
    </source>
</evidence>
<dbReference type="Pfam" id="PF13962">
    <property type="entry name" value="PGG"/>
    <property type="match status" value="1"/>
</dbReference>
<feature type="transmembrane region" description="Helical" evidence="3">
    <location>
        <begin position="403"/>
        <end position="422"/>
    </location>
</feature>
<evidence type="ECO:0000313" key="5">
    <source>
        <dbReference type="EMBL" id="KAF7134612.1"/>
    </source>
</evidence>
<reference evidence="5" key="1">
    <citation type="submission" date="2019-11" db="EMBL/GenBank/DDBJ databases">
        <authorList>
            <person name="Liu Y."/>
            <person name="Hou J."/>
            <person name="Li T.-Q."/>
            <person name="Guan C.-H."/>
            <person name="Wu X."/>
            <person name="Wu H.-Z."/>
            <person name="Ling F."/>
            <person name="Zhang R."/>
            <person name="Shi X.-G."/>
            <person name="Ren J.-P."/>
            <person name="Chen E.-F."/>
            <person name="Sun J.-M."/>
        </authorList>
    </citation>
    <scope>NUCLEOTIDE SEQUENCE</scope>
    <source>
        <strain evidence="5">Adult_tree_wgs_1</strain>
        <tissue evidence="5">Leaves</tissue>
    </source>
</reference>
<dbReference type="InterPro" id="IPR026961">
    <property type="entry name" value="PGG_dom"/>
</dbReference>
<keyword evidence="3" id="KW-1133">Transmembrane helix</keyword>
<organism evidence="5 6">
    <name type="scientific">Rhododendron simsii</name>
    <name type="common">Sims's rhododendron</name>
    <dbReference type="NCBI Taxonomy" id="118357"/>
    <lineage>
        <taxon>Eukaryota</taxon>
        <taxon>Viridiplantae</taxon>
        <taxon>Streptophyta</taxon>
        <taxon>Embryophyta</taxon>
        <taxon>Tracheophyta</taxon>
        <taxon>Spermatophyta</taxon>
        <taxon>Magnoliopsida</taxon>
        <taxon>eudicotyledons</taxon>
        <taxon>Gunneridae</taxon>
        <taxon>Pentapetalae</taxon>
        <taxon>asterids</taxon>
        <taxon>Ericales</taxon>
        <taxon>Ericaceae</taxon>
        <taxon>Ericoideae</taxon>
        <taxon>Rhodoreae</taxon>
        <taxon>Rhododendron</taxon>
    </lineage>
</organism>
<name>A0A834GKI5_RHOSS</name>
<keyword evidence="3" id="KW-0812">Transmembrane</keyword>
<keyword evidence="6" id="KW-1185">Reference proteome</keyword>
<accession>A0A834GKI5</accession>
<sequence length="507" mass="55961">MAQRMKAAAEKGDINGLYESIKEDSKVLDSIDDIPFVDTPLHTASSAGRTDFAVEILRLKPSFGRKLNPDGLSSLHLALINHKFDTVKRLIKLDKELIRVKGKQGETPLHFIAKKEYINADQQQRVLDDHLVNADQQQRELDDHRVNALADFLFACPNSIEDLTNQDETALHIAVKTKNKSAVEIILGLIRRINKGRLLGNKDDKGNTALHLAVKNSQLEMVKLLVKESLADRNAENSETQTAMDIALLLEQSEQSDEARSIVNTLRCAGALKSSSSAKNDYSLAKFLNSPAQPFEVVYKLKVFMDREVSMELRNIGLVVAVLIATATFTAVLSPPGGVGGGGNNLLSNGGNVNATVSSTSNLFGANTSFINATLSIPTDNPIKRLLFKDAPADTYGSAFLNFYGLNTCAFVLSMAVIIFVLPVLNDLFVLLQGALLFMMLAYGQSFSFISPSYGYSEGFFKVSYWCATMVYLYEILFLLCSKGNAFPLELQRKRLMMLKRLLDNME</sequence>
<feature type="transmembrane region" description="Helical" evidence="3">
    <location>
        <begin position="429"/>
        <end position="451"/>
    </location>
</feature>
<dbReference type="Proteomes" id="UP000626092">
    <property type="component" value="Unassembled WGS sequence"/>
</dbReference>
<dbReference type="InterPro" id="IPR036770">
    <property type="entry name" value="Ankyrin_rpt-contain_sf"/>
</dbReference>
<dbReference type="PROSITE" id="PS50297">
    <property type="entry name" value="ANK_REP_REGION"/>
    <property type="match status" value="1"/>
</dbReference>
<keyword evidence="2" id="KW-0175">Coiled coil</keyword>
<dbReference type="AlphaFoldDB" id="A0A834GKI5"/>
<feature type="transmembrane region" description="Helical" evidence="3">
    <location>
        <begin position="315"/>
        <end position="334"/>
    </location>
</feature>
<dbReference type="Pfam" id="PF12796">
    <property type="entry name" value="Ank_2"/>
    <property type="match status" value="1"/>
</dbReference>
<feature type="coiled-coil region" evidence="2">
    <location>
        <begin position="120"/>
        <end position="147"/>
    </location>
</feature>
<dbReference type="OrthoDB" id="674805at2759"/>
<feature type="transmembrane region" description="Helical" evidence="3">
    <location>
        <begin position="471"/>
        <end position="491"/>
    </location>
</feature>
<evidence type="ECO:0000256" key="3">
    <source>
        <dbReference type="SAM" id="Phobius"/>
    </source>
</evidence>
<dbReference type="SUPFAM" id="SSF48403">
    <property type="entry name" value="Ankyrin repeat"/>
    <property type="match status" value="1"/>
</dbReference>
<evidence type="ECO:0000313" key="6">
    <source>
        <dbReference type="Proteomes" id="UP000626092"/>
    </source>
</evidence>
<protein>
    <recommendedName>
        <fullName evidence="4">PGG domain-containing protein</fullName>
    </recommendedName>
</protein>
<gene>
    <name evidence="5" type="ORF">RHSIM_Rhsim08G0166500</name>
</gene>
<dbReference type="Gene3D" id="1.25.40.20">
    <property type="entry name" value="Ankyrin repeat-containing domain"/>
    <property type="match status" value="2"/>
</dbReference>
<proteinExistence type="predicted"/>
<feature type="repeat" description="ANK" evidence="1">
    <location>
        <begin position="205"/>
        <end position="227"/>
    </location>
</feature>
<keyword evidence="3" id="KW-0472">Membrane</keyword>
<feature type="domain" description="PGG" evidence="4">
    <location>
        <begin position="312"/>
        <end position="340"/>
    </location>
</feature>
<dbReference type="InterPro" id="IPR002110">
    <property type="entry name" value="Ankyrin_rpt"/>
</dbReference>
<dbReference type="EMBL" id="WJXA01000008">
    <property type="protein sequence ID" value="KAF7134612.1"/>
    <property type="molecule type" value="Genomic_DNA"/>
</dbReference>
<dbReference type="PANTHER" id="PTHR24128:SF24">
    <property type="entry name" value="ANKYRIN REPEAT PROTEIN"/>
    <property type="match status" value="1"/>
</dbReference>
<evidence type="ECO:0000256" key="2">
    <source>
        <dbReference type="SAM" id="Coils"/>
    </source>
</evidence>
<comment type="caution">
    <text evidence="5">The sequence shown here is derived from an EMBL/GenBank/DDBJ whole genome shotgun (WGS) entry which is preliminary data.</text>
</comment>